<evidence type="ECO:0000256" key="1">
    <source>
        <dbReference type="SAM" id="Phobius"/>
    </source>
</evidence>
<dbReference type="RefSeq" id="WP_263074321.1">
    <property type="nucleotide sequence ID" value="NZ_JAOUSF010000006.1"/>
</dbReference>
<sequence length="50" mass="5625">MSFLIPSLIPSLLNTAIPFFSMLKGLFPMLYSWYTNGREKGSAARILLCN</sequence>
<dbReference type="AlphaFoldDB" id="A0AAE3LU21"/>
<evidence type="ECO:0000313" key="2">
    <source>
        <dbReference type="EMBL" id="MCU9614998.1"/>
    </source>
</evidence>
<keyword evidence="3" id="KW-1185">Reference proteome</keyword>
<keyword evidence="1" id="KW-0472">Membrane</keyword>
<organism evidence="2 3">
    <name type="scientific">Perspicuibacillus lycopersici</name>
    <dbReference type="NCBI Taxonomy" id="1325689"/>
    <lineage>
        <taxon>Bacteria</taxon>
        <taxon>Bacillati</taxon>
        <taxon>Bacillota</taxon>
        <taxon>Bacilli</taxon>
        <taxon>Bacillales</taxon>
        <taxon>Bacillaceae</taxon>
        <taxon>Perspicuibacillus</taxon>
    </lineage>
</organism>
<evidence type="ECO:0000313" key="3">
    <source>
        <dbReference type="Proteomes" id="UP001209318"/>
    </source>
</evidence>
<keyword evidence="1" id="KW-0812">Transmembrane</keyword>
<gene>
    <name evidence="2" type="ORF">OEV98_15795</name>
</gene>
<name>A0AAE3LU21_9BACI</name>
<proteinExistence type="predicted"/>
<dbReference type="EMBL" id="JAOUSF010000006">
    <property type="protein sequence ID" value="MCU9614998.1"/>
    <property type="molecule type" value="Genomic_DNA"/>
</dbReference>
<accession>A0AAE3LU21</accession>
<comment type="caution">
    <text evidence="2">The sequence shown here is derived from an EMBL/GenBank/DDBJ whole genome shotgun (WGS) entry which is preliminary data.</text>
</comment>
<reference evidence="2" key="1">
    <citation type="submission" date="2022-10" db="EMBL/GenBank/DDBJ databases">
        <title>Description of Fervidibacillus gen. nov. in the family Fervidibacillaceae fam. nov. with two species, Fervidibacillus albus sp. nov., and Fervidibacillus halotolerans sp. nov., isolated from tidal flat sediments.</title>
        <authorList>
            <person name="Kwon K.K."/>
            <person name="Yang S.-H."/>
        </authorList>
    </citation>
    <scope>NUCLEOTIDE SEQUENCE</scope>
    <source>
        <strain evidence="2">JCM 19140</strain>
    </source>
</reference>
<feature type="transmembrane region" description="Helical" evidence="1">
    <location>
        <begin position="12"/>
        <end position="34"/>
    </location>
</feature>
<dbReference type="Proteomes" id="UP001209318">
    <property type="component" value="Unassembled WGS sequence"/>
</dbReference>
<keyword evidence="1" id="KW-1133">Transmembrane helix</keyword>
<protein>
    <submittedName>
        <fullName evidence="2">Uncharacterized protein</fullName>
    </submittedName>
</protein>